<evidence type="ECO:0000313" key="1">
    <source>
        <dbReference type="EMBL" id="WXK74807.1"/>
    </source>
</evidence>
<proteinExistence type="predicted"/>
<keyword evidence="2" id="KW-1185">Reference proteome</keyword>
<sequence>MTDVRISSAVMTHPRRLPRARELAALLGLDAVVVDPDPDGPPSALRTALAAWAAAAPGATHHLVLQDDVAAPAFLRDLVRRSVRRHPADALAFYAAWNTRNGSAVRLAALVGAGWVRGVPEEFTPTQAVCLPAAMAEDFRRYARGSTDRHDDEVLSAYLRLTGRMSLIAVPNPVEHIDTDSIAGFDWHGLRRSACPLQEPGIAVALETGWVLEHPGGLPYMRQGEGHARVEGPDGVIGTRGHARWLTALPYLGCSEEQVHRLVHERRPADVAAAVGRAFGHRFADELWIHGLLLGRQAARLTRCSPVQRLRRPMADRLDRRVRAAAVATLGVSSLLPEARQSVRPDQAALLETYVRSGLRCGRAWPDEASPTAPRLGGEAHDA</sequence>
<organism evidence="1 2">
    <name type="scientific">Streptomyces sirii</name>
    <dbReference type="NCBI Taxonomy" id="3127701"/>
    <lineage>
        <taxon>Bacteria</taxon>
        <taxon>Bacillati</taxon>
        <taxon>Actinomycetota</taxon>
        <taxon>Actinomycetes</taxon>
        <taxon>Kitasatosporales</taxon>
        <taxon>Streptomycetaceae</taxon>
        <taxon>Streptomyces</taxon>
    </lineage>
</organism>
<reference evidence="1 2" key="1">
    <citation type="submission" date="2024-03" db="EMBL/GenBank/DDBJ databases">
        <title>The complete genome of Streptomyces sirii sp.nov.</title>
        <authorList>
            <person name="Zakalyukina Y.V."/>
            <person name="Belik A.R."/>
            <person name="Biryukov M.V."/>
            <person name="Baturina O.A."/>
            <person name="Kabilov M.R."/>
        </authorList>
    </citation>
    <scope>NUCLEOTIDE SEQUENCE [LARGE SCALE GENOMIC DNA]</scope>
    <source>
        <strain evidence="1 2">BP-8</strain>
    </source>
</reference>
<name>A0ABZ2QMJ2_9ACTN</name>
<accession>A0ABZ2QMJ2</accession>
<protein>
    <submittedName>
        <fullName evidence="1">Uncharacterized protein</fullName>
    </submittedName>
</protein>
<dbReference type="EMBL" id="CP147982">
    <property type="protein sequence ID" value="WXK74807.1"/>
    <property type="molecule type" value="Genomic_DNA"/>
</dbReference>
<dbReference type="RefSeq" id="WP_407285030.1">
    <property type="nucleotide sequence ID" value="NZ_CP147982.1"/>
</dbReference>
<dbReference type="Proteomes" id="UP001626628">
    <property type="component" value="Chromosome"/>
</dbReference>
<evidence type="ECO:0000313" key="2">
    <source>
        <dbReference type="Proteomes" id="UP001626628"/>
    </source>
</evidence>
<gene>
    <name evidence="1" type="ORF">WAB15_01825</name>
</gene>